<evidence type="ECO:0000256" key="7">
    <source>
        <dbReference type="ARBA" id="ARBA00049244"/>
    </source>
</evidence>
<keyword evidence="3" id="KW-0548">Nucleotidyltransferase</keyword>
<dbReference type="AlphaFoldDB" id="A0A2M8EK92"/>
<evidence type="ECO:0000256" key="3">
    <source>
        <dbReference type="ARBA" id="ARBA00022695"/>
    </source>
</evidence>
<comment type="caution">
    <text evidence="9">The sequence shown here is derived from an EMBL/GenBank/DDBJ whole genome shotgun (WGS) entry which is preliminary data.</text>
</comment>
<dbReference type="SUPFAM" id="SSF48019">
    <property type="entry name" value="post-AAA+ oligomerization domain-like"/>
    <property type="match status" value="1"/>
</dbReference>
<evidence type="ECO:0000313" key="9">
    <source>
        <dbReference type="EMBL" id="PJC23166.1"/>
    </source>
</evidence>
<evidence type="ECO:0000256" key="6">
    <source>
        <dbReference type="ARBA" id="ARBA00034754"/>
    </source>
</evidence>
<dbReference type="GO" id="GO:0006261">
    <property type="term" value="P:DNA-templated DNA replication"/>
    <property type="evidence" value="ECO:0007669"/>
    <property type="project" value="TreeGrafter"/>
</dbReference>
<dbReference type="InterPro" id="IPR048466">
    <property type="entry name" value="DNA_pol3_delta-like_C"/>
</dbReference>
<dbReference type="GO" id="GO:0003677">
    <property type="term" value="F:DNA binding"/>
    <property type="evidence" value="ECO:0007669"/>
    <property type="project" value="InterPro"/>
</dbReference>
<feature type="domain" description="DNA polymerase III delta subunit-like C-terminal" evidence="8">
    <location>
        <begin position="128"/>
        <end position="232"/>
    </location>
</feature>
<dbReference type="Proteomes" id="UP000228781">
    <property type="component" value="Unassembled WGS sequence"/>
</dbReference>
<dbReference type="PANTHER" id="PTHR34388">
    <property type="entry name" value="DNA POLYMERASE III SUBUNIT DELTA"/>
    <property type="match status" value="1"/>
</dbReference>
<dbReference type="GO" id="GO:0003887">
    <property type="term" value="F:DNA-directed DNA polymerase activity"/>
    <property type="evidence" value="ECO:0007669"/>
    <property type="project" value="UniProtKB-KW"/>
</dbReference>
<sequence length="237" mass="27023">MIYLFHGENQPALRDALLELKKGYEEAVFWEKDLPVAHLPDGQGKGGFAELSMYLASPTLFSQKSLPAGRRELVIIEEPPLAELSKLMELIKAGDKDVALIFAEKIPPEKLPHDRQLKILYFREEVPKNAFPFLDALVAKDRKKAFAQAHRLIKSGEDVHFLLTMVVWQMRNLAKVKGKVKKGFHPYVLEKLQRLERNFTEEELACAFSLLLKEDLNIKKGKGDAVTFDLLIRKLTS</sequence>
<evidence type="ECO:0000256" key="5">
    <source>
        <dbReference type="ARBA" id="ARBA00022932"/>
    </source>
</evidence>
<gene>
    <name evidence="9" type="ORF">CO059_00365</name>
</gene>
<organism evidence="9 10">
    <name type="scientific">candidate division WWE3 bacterium CG_4_9_14_0_2_um_filter_48_10</name>
    <dbReference type="NCBI Taxonomy" id="1975078"/>
    <lineage>
        <taxon>Bacteria</taxon>
        <taxon>Katanobacteria</taxon>
    </lineage>
</organism>
<dbReference type="EC" id="2.7.7.7" evidence="1"/>
<keyword evidence="2" id="KW-0808">Transferase</keyword>
<dbReference type="Pfam" id="PF21694">
    <property type="entry name" value="DNA_pol3_delta_C"/>
    <property type="match status" value="1"/>
</dbReference>
<protein>
    <recommendedName>
        <fullName evidence="1">DNA-directed DNA polymerase</fullName>
        <ecNumber evidence="1">2.7.7.7</ecNumber>
    </recommendedName>
</protein>
<evidence type="ECO:0000256" key="2">
    <source>
        <dbReference type="ARBA" id="ARBA00022679"/>
    </source>
</evidence>
<evidence type="ECO:0000313" key="10">
    <source>
        <dbReference type="Proteomes" id="UP000228781"/>
    </source>
</evidence>
<comment type="catalytic activity">
    <reaction evidence="7">
        <text>DNA(n) + a 2'-deoxyribonucleoside 5'-triphosphate = DNA(n+1) + diphosphate</text>
        <dbReference type="Rhea" id="RHEA:22508"/>
        <dbReference type="Rhea" id="RHEA-COMP:17339"/>
        <dbReference type="Rhea" id="RHEA-COMP:17340"/>
        <dbReference type="ChEBI" id="CHEBI:33019"/>
        <dbReference type="ChEBI" id="CHEBI:61560"/>
        <dbReference type="ChEBI" id="CHEBI:173112"/>
        <dbReference type="EC" id="2.7.7.7"/>
    </reaction>
</comment>
<evidence type="ECO:0000256" key="1">
    <source>
        <dbReference type="ARBA" id="ARBA00012417"/>
    </source>
</evidence>
<name>A0A2M8EK92_UNCKA</name>
<keyword evidence="5" id="KW-0239">DNA-directed DNA polymerase</keyword>
<comment type="similarity">
    <text evidence="6">Belongs to the DNA polymerase HolA subunit family.</text>
</comment>
<dbReference type="Gene3D" id="1.20.272.10">
    <property type="match status" value="1"/>
</dbReference>
<proteinExistence type="inferred from homology"/>
<dbReference type="EMBL" id="PFSK01000007">
    <property type="protein sequence ID" value="PJC23166.1"/>
    <property type="molecule type" value="Genomic_DNA"/>
</dbReference>
<keyword evidence="4" id="KW-0235">DNA replication</keyword>
<accession>A0A2M8EK92</accession>
<evidence type="ECO:0000259" key="8">
    <source>
        <dbReference type="Pfam" id="PF21694"/>
    </source>
</evidence>
<reference evidence="10" key="1">
    <citation type="submission" date="2017-09" db="EMBL/GenBank/DDBJ databases">
        <title>Depth-based differentiation of microbial function through sediment-hosted aquifers and enrichment of novel symbionts in the deep terrestrial subsurface.</title>
        <authorList>
            <person name="Probst A.J."/>
            <person name="Ladd B."/>
            <person name="Jarett J.K."/>
            <person name="Geller-Mcgrath D.E."/>
            <person name="Sieber C.M.K."/>
            <person name="Emerson J.B."/>
            <person name="Anantharaman K."/>
            <person name="Thomas B.C."/>
            <person name="Malmstrom R."/>
            <person name="Stieglmeier M."/>
            <person name="Klingl A."/>
            <person name="Woyke T."/>
            <person name="Ryan C.M."/>
            <person name="Banfield J.F."/>
        </authorList>
    </citation>
    <scope>NUCLEOTIDE SEQUENCE [LARGE SCALE GENOMIC DNA]</scope>
</reference>
<dbReference type="PANTHER" id="PTHR34388:SF1">
    <property type="entry name" value="DNA POLYMERASE III SUBUNIT DELTA"/>
    <property type="match status" value="1"/>
</dbReference>
<dbReference type="GO" id="GO:0009360">
    <property type="term" value="C:DNA polymerase III complex"/>
    <property type="evidence" value="ECO:0007669"/>
    <property type="project" value="TreeGrafter"/>
</dbReference>
<dbReference type="InterPro" id="IPR008921">
    <property type="entry name" value="DNA_pol3_clamp-load_cplx_C"/>
</dbReference>
<dbReference type="InterPro" id="IPR005790">
    <property type="entry name" value="DNA_polIII_delta"/>
</dbReference>
<evidence type="ECO:0000256" key="4">
    <source>
        <dbReference type="ARBA" id="ARBA00022705"/>
    </source>
</evidence>